<evidence type="ECO:0000313" key="1">
    <source>
        <dbReference type="EMBL" id="WKN36791.1"/>
    </source>
</evidence>
<reference evidence="1" key="2">
    <citation type="journal article" date="2024" name="Antonie Van Leeuwenhoek">
        <title>Roseihalotalea indica gen. nov., sp. nov., a halophilic Bacteroidetes from mesopelagic Southwest Indian Ocean with higher carbohydrate metabolic potential.</title>
        <authorList>
            <person name="Chen B."/>
            <person name="Zhang M."/>
            <person name="Lin D."/>
            <person name="Ye J."/>
            <person name="Tang K."/>
        </authorList>
    </citation>
    <scope>NUCLEOTIDE SEQUENCE</scope>
    <source>
        <strain evidence="1">TK19036</strain>
    </source>
</reference>
<dbReference type="EMBL" id="CP120682">
    <property type="protein sequence ID" value="WKN36791.1"/>
    <property type="molecule type" value="Genomic_DNA"/>
</dbReference>
<proteinExistence type="predicted"/>
<dbReference type="InterPro" id="IPR021516">
    <property type="entry name" value="DUF3179"/>
</dbReference>
<gene>
    <name evidence="1" type="ORF">K4G66_30970</name>
</gene>
<organism evidence="1">
    <name type="scientific">Roseihalotalea indica</name>
    <dbReference type="NCBI Taxonomy" id="2867963"/>
    <lineage>
        <taxon>Bacteria</taxon>
        <taxon>Pseudomonadati</taxon>
        <taxon>Bacteroidota</taxon>
        <taxon>Cytophagia</taxon>
        <taxon>Cytophagales</taxon>
        <taxon>Catalimonadaceae</taxon>
        <taxon>Roseihalotalea</taxon>
    </lineage>
</organism>
<reference evidence="1" key="1">
    <citation type="journal article" date="2023" name="Comput. Struct. Biotechnol. J.">
        <title>Discovery of a novel marine Bacteroidetes with a rich repertoire of carbohydrate-active enzymes.</title>
        <authorList>
            <person name="Chen B."/>
            <person name="Liu G."/>
            <person name="Chen Q."/>
            <person name="Wang H."/>
            <person name="Liu L."/>
            <person name="Tang K."/>
        </authorList>
    </citation>
    <scope>NUCLEOTIDE SEQUENCE</scope>
    <source>
        <strain evidence="1">TK19036</strain>
    </source>
</reference>
<name>A0AA49JE54_9BACT</name>
<protein>
    <submittedName>
        <fullName evidence="1">DUF3179 domain-containing protein</fullName>
    </submittedName>
</protein>
<sequence>MKIGYVFLLVVLLTSELAFPQQNPRHIRVDWQTDTAQHHVLLSEFTVVLPKGAFPQLNYPRFVGKADGLRMFFEHEPALVISIKGQAKAYPLNMLTVHEISNDTLANTPLLVTYCPLCNAGLVFDRRLKYRGKEQTLEYAVSGMLRNSDMVMYDRQTESWWQQLLGQALVGEFAGAELEIIPSLIISVNEFFERYPDGKTLSRNTGNPRAQFQYGQNPYHRYDAPEGLPYEHFFPHEQLTEQLPPMERVVDIRVGEKYKVYPFSIIARHGVINDQFEGKSVVLFYQPGTVSVLDEADIRQSREVGSVTAFNARLAGQRLVFRKIHGRFEDEQTHSVWDITGRAIAGPLKGKQLTIEPHSHHFSFAWLAFHPESEIYQER</sequence>
<accession>A0AA49JE54</accession>
<dbReference type="Pfam" id="PF11376">
    <property type="entry name" value="DUF3179"/>
    <property type="match status" value="1"/>
</dbReference>
<dbReference type="AlphaFoldDB" id="A0AA49JE54"/>